<dbReference type="KEGG" id="pkb:B4V02_14900"/>
<dbReference type="SMART" id="SM01016">
    <property type="entry name" value="Arg_tRNA_synt_N"/>
    <property type="match status" value="1"/>
</dbReference>
<dbReference type="SUPFAM" id="SSF52374">
    <property type="entry name" value="Nucleotidylyl transferase"/>
    <property type="match status" value="1"/>
</dbReference>
<protein>
    <recommendedName>
        <fullName evidence="8">Arginine--tRNA ligase</fullName>
        <ecNumber evidence="8">6.1.1.19</ecNumber>
    </recommendedName>
    <alternativeName>
        <fullName evidence="8">Arginyl-tRNA synthetase</fullName>
        <shortName evidence="8">ArgRS</shortName>
    </alternativeName>
</protein>
<comment type="subunit">
    <text evidence="8">Monomer.</text>
</comment>
<evidence type="ECO:0000256" key="3">
    <source>
        <dbReference type="ARBA" id="ARBA00022741"/>
    </source>
</evidence>
<dbReference type="STRING" id="172713.GCA_001705305_01740"/>
<proteinExistence type="inferred from homology"/>
<evidence type="ECO:0000259" key="11">
    <source>
        <dbReference type="SMART" id="SM01016"/>
    </source>
</evidence>
<dbReference type="PRINTS" id="PR01038">
    <property type="entry name" value="TRNASYNTHARG"/>
</dbReference>
<dbReference type="InterPro" id="IPR008909">
    <property type="entry name" value="DALR_anticod-bd"/>
</dbReference>
<evidence type="ECO:0000256" key="6">
    <source>
        <dbReference type="ARBA" id="ARBA00023146"/>
    </source>
</evidence>
<sequence length="576" mass="64838">MLLKTAAKVLLTHTGLEEKEVLSLLEIPPQPEWGDLAFPCFVLAKKLRKSPQQIALELAEAISHEEGLSASAAGAYVNITLNRSVQIPLMLAELNKPDFLKPDIGHGQRVVIDMSSPNIAKPFGIGHLRSTVIGAALYRILGETGHVPISVNHLGDWGTQFGKQIAAYKRWGNDEQLQQDPIGESLKLYVRFHQEAEHDPSLEEEGREWFRRLEHGDAEAQRLWEFFVEVSLGEFDRMYQRLNITFDHVLGESFYNDKMQAVVAQLRAKELLEESDGALVVRLEEEELPPCLILKKDGTTIYPTRDLATAIYRREVMKADWLLYVVGGEQRLHFQQVFAVLKRAGETWAEQCEHVPFGLMRFAGKKMSTRRGKVVKLEEVLDEAVARAQAIITQKNPDLQDQQEIAEDVGIGAIIFGDLKNNRLNEVDFSLEEALTFEGETGPYVQYTHARIRSLLEKAYARTHAGAHSDFSGTVPAQEKHSSELTDASSEILGDAGWELLKQLDRYHGQLIRAVRQLEPSVMARFALDTAQAFNRFYAKERIVGGGRWRIQLAEQTADILASTLQLLGLKAPNRM</sequence>
<dbReference type="Pfam" id="PF05746">
    <property type="entry name" value="DALR_1"/>
    <property type="match status" value="1"/>
</dbReference>
<feature type="short sequence motif" description="'HIGH' region" evidence="8">
    <location>
        <begin position="117"/>
        <end position="127"/>
    </location>
</feature>
<comment type="subcellular location">
    <subcellularLocation>
        <location evidence="8">Cytoplasm</location>
    </subcellularLocation>
</comment>
<dbReference type="InterPro" id="IPR009080">
    <property type="entry name" value="tRNAsynth_Ia_anticodon-bd"/>
</dbReference>
<dbReference type="PANTHER" id="PTHR11956:SF5">
    <property type="entry name" value="ARGININE--TRNA LIGASE, CYTOPLASMIC"/>
    <property type="match status" value="1"/>
</dbReference>
<dbReference type="Pfam" id="PF00750">
    <property type="entry name" value="tRNA-synt_1d"/>
    <property type="match status" value="1"/>
</dbReference>
<keyword evidence="4 8" id="KW-0067">ATP-binding</keyword>
<evidence type="ECO:0000256" key="2">
    <source>
        <dbReference type="ARBA" id="ARBA00022598"/>
    </source>
</evidence>
<dbReference type="HAMAP" id="MF_00123">
    <property type="entry name" value="Arg_tRNA_synth"/>
    <property type="match status" value="1"/>
</dbReference>
<dbReference type="EC" id="6.1.1.19" evidence="8"/>
<dbReference type="GO" id="GO:0006420">
    <property type="term" value="P:arginyl-tRNA aminoacylation"/>
    <property type="evidence" value="ECO:0007669"/>
    <property type="project" value="UniProtKB-UniRule"/>
</dbReference>
<gene>
    <name evidence="8" type="primary">argS</name>
    <name evidence="12" type="ORF">B4V02_14900</name>
</gene>
<dbReference type="AlphaFoldDB" id="A0A222WQ40"/>
<dbReference type="Gene3D" id="1.10.730.10">
    <property type="entry name" value="Isoleucyl-tRNA Synthetase, Domain 1"/>
    <property type="match status" value="1"/>
</dbReference>
<comment type="similarity">
    <text evidence="1 8 9">Belongs to the class-I aminoacyl-tRNA synthetase family.</text>
</comment>
<dbReference type="GO" id="GO:0004814">
    <property type="term" value="F:arginine-tRNA ligase activity"/>
    <property type="evidence" value="ECO:0007669"/>
    <property type="project" value="UniProtKB-UniRule"/>
</dbReference>
<keyword evidence="2 8" id="KW-0436">Ligase</keyword>
<dbReference type="RefSeq" id="WP_094155418.1">
    <property type="nucleotide sequence ID" value="NZ_CP020028.1"/>
</dbReference>
<dbReference type="EMBL" id="CP020028">
    <property type="protein sequence ID" value="ASR47881.1"/>
    <property type="molecule type" value="Genomic_DNA"/>
</dbReference>
<dbReference type="Proteomes" id="UP000214666">
    <property type="component" value="Chromosome"/>
</dbReference>
<organism evidence="12 13">
    <name type="scientific">Paenibacillus kribbensis</name>
    <dbReference type="NCBI Taxonomy" id="172713"/>
    <lineage>
        <taxon>Bacteria</taxon>
        <taxon>Bacillati</taxon>
        <taxon>Bacillota</taxon>
        <taxon>Bacilli</taxon>
        <taxon>Bacillales</taxon>
        <taxon>Paenibacillaceae</taxon>
        <taxon>Paenibacillus</taxon>
    </lineage>
</organism>
<dbReference type="SMART" id="SM00836">
    <property type="entry name" value="DALR_1"/>
    <property type="match status" value="1"/>
</dbReference>
<name>A0A222WQ40_9BACL</name>
<dbReference type="InterPro" id="IPR036695">
    <property type="entry name" value="Arg-tRNA-synth_N_sf"/>
</dbReference>
<dbReference type="GO" id="GO:0005524">
    <property type="term" value="F:ATP binding"/>
    <property type="evidence" value="ECO:0007669"/>
    <property type="project" value="UniProtKB-UniRule"/>
</dbReference>
<comment type="catalytic activity">
    <reaction evidence="7 8">
        <text>tRNA(Arg) + L-arginine + ATP = L-arginyl-tRNA(Arg) + AMP + diphosphate</text>
        <dbReference type="Rhea" id="RHEA:20301"/>
        <dbReference type="Rhea" id="RHEA-COMP:9658"/>
        <dbReference type="Rhea" id="RHEA-COMP:9673"/>
        <dbReference type="ChEBI" id="CHEBI:30616"/>
        <dbReference type="ChEBI" id="CHEBI:32682"/>
        <dbReference type="ChEBI" id="CHEBI:33019"/>
        <dbReference type="ChEBI" id="CHEBI:78442"/>
        <dbReference type="ChEBI" id="CHEBI:78513"/>
        <dbReference type="ChEBI" id="CHEBI:456215"/>
        <dbReference type="EC" id="6.1.1.19"/>
    </reaction>
</comment>
<evidence type="ECO:0000256" key="1">
    <source>
        <dbReference type="ARBA" id="ARBA00005594"/>
    </source>
</evidence>
<dbReference type="Gene3D" id="3.40.50.620">
    <property type="entry name" value="HUPs"/>
    <property type="match status" value="1"/>
</dbReference>
<keyword evidence="5 8" id="KW-0648">Protein biosynthesis</keyword>
<dbReference type="InterPro" id="IPR035684">
    <property type="entry name" value="ArgRS_core"/>
</dbReference>
<dbReference type="PANTHER" id="PTHR11956">
    <property type="entry name" value="ARGINYL-TRNA SYNTHETASE"/>
    <property type="match status" value="1"/>
</dbReference>
<dbReference type="InterPro" id="IPR001278">
    <property type="entry name" value="Arg-tRNA-ligase"/>
</dbReference>
<dbReference type="InterPro" id="IPR014729">
    <property type="entry name" value="Rossmann-like_a/b/a_fold"/>
</dbReference>
<keyword evidence="6 8" id="KW-0030">Aminoacyl-tRNA synthetase</keyword>
<dbReference type="Gene3D" id="3.30.1360.70">
    <property type="entry name" value="Arginyl tRNA synthetase N-terminal domain"/>
    <property type="match status" value="1"/>
</dbReference>
<reference evidence="12 13" key="1">
    <citation type="submission" date="2017-03" db="EMBL/GenBank/DDBJ databases">
        <title>Complete genome sequence of Paenibacillus Kribbensis producing bioflocculants.</title>
        <authorList>
            <person name="Lee H.-G."/>
            <person name="Oh H.-M."/>
        </authorList>
    </citation>
    <scope>NUCLEOTIDE SEQUENCE [LARGE SCALE GENOMIC DNA]</scope>
    <source>
        <strain evidence="12 13">AM49</strain>
    </source>
</reference>
<evidence type="ECO:0000256" key="9">
    <source>
        <dbReference type="RuleBase" id="RU363038"/>
    </source>
</evidence>
<dbReference type="OrthoDB" id="9805987at2"/>
<keyword evidence="13" id="KW-1185">Reference proteome</keyword>
<evidence type="ECO:0000256" key="8">
    <source>
        <dbReference type="HAMAP-Rule" id="MF_00123"/>
    </source>
</evidence>
<dbReference type="GO" id="GO:0005737">
    <property type="term" value="C:cytoplasm"/>
    <property type="evidence" value="ECO:0007669"/>
    <property type="project" value="UniProtKB-SubCell"/>
</dbReference>
<dbReference type="Pfam" id="PF03485">
    <property type="entry name" value="Arg_tRNA_synt_N"/>
    <property type="match status" value="1"/>
</dbReference>
<dbReference type="InterPro" id="IPR005148">
    <property type="entry name" value="Arg-tRNA-synth_N"/>
</dbReference>
<keyword evidence="8" id="KW-0963">Cytoplasm</keyword>
<keyword evidence="3 8" id="KW-0547">Nucleotide-binding</keyword>
<dbReference type="NCBIfam" id="TIGR00456">
    <property type="entry name" value="argS"/>
    <property type="match status" value="1"/>
</dbReference>
<dbReference type="CDD" id="cd00671">
    <property type="entry name" value="ArgRS_core"/>
    <property type="match status" value="1"/>
</dbReference>
<feature type="domain" description="Arginyl tRNA synthetase N-terminal" evidence="11">
    <location>
        <begin position="1"/>
        <end position="81"/>
    </location>
</feature>
<evidence type="ECO:0000313" key="12">
    <source>
        <dbReference type="EMBL" id="ASR47881.1"/>
    </source>
</evidence>
<evidence type="ECO:0000256" key="7">
    <source>
        <dbReference type="ARBA" id="ARBA00049339"/>
    </source>
</evidence>
<dbReference type="SUPFAM" id="SSF47323">
    <property type="entry name" value="Anticodon-binding domain of a subclass of class I aminoacyl-tRNA synthetases"/>
    <property type="match status" value="1"/>
</dbReference>
<evidence type="ECO:0000313" key="13">
    <source>
        <dbReference type="Proteomes" id="UP000214666"/>
    </source>
</evidence>
<evidence type="ECO:0000259" key="10">
    <source>
        <dbReference type="SMART" id="SM00836"/>
    </source>
</evidence>
<dbReference type="FunFam" id="3.40.50.620:FF:000116">
    <property type="entry name" value="Arginine--tRNA ligase"/>
    <property type="match status" value="1"/>
</dbReference>
<dbReference type="SUPFAM" id="SSF55190">
    <property type="entry name" value="Arginyl-tRNA synthetase (ArgRS), N-terminal 'additional' domain"/>
    <property type="match status" value="1"/>
</dbReference>
<feature type="domain" description="DALR anticodon binding" evidence="10">
    <location>
        <begin position="445"/>
        <end position="576"/>
    </location>
</feature>
<evidence type="ECO:0000256" key="5">
    <source>
        <dbReference type="ARBA" id="ARBA00022917"/>
    </source>
</evidence>
<accession>A0A222WQ40</accession>
<evidence type="ECO:0000256" key="4">
    <source>
        <dbReference type="ARBA" id="ARBA00022840"/>
    </source>
</evidence>